<reference evidence="1" key="1">
    <citation type="submission" date="2021-01" db="EMBL/GenBank/DDBJ databases">
        <authorList>
            <person name="Corre E."/>
            <person name="Pelletier E."/>
            <person name="Niang G."/>
            <person name="Scheremetjew M."/>
            <person name="Finn R."/>
            <person name="Kale V."/>
            <person name="Holt S."/>
            <person name="Cochrane G."/>
            <person name="Meng A."/>
            <person name="Brown T."/>
            <person name="Cohen L."/>
        </authorList>
    </citation>
    <scope>NUCLEOTIDE SEQUENCE</scope>
    <source>
        <strain evidence="1">RCC3387</strain>
    </source>
</reference>
<organism evidence="1">
    <name type="scientific">Zooxanthella nutricula</name>
    <dbReference type="NCBI Taxonomy" id="1333877"/>
    <lineage>
        <taxon>Eukaryota</taxon>
        <taxon>Sar</taxon>
        <taxon>Alveolata</taxon>
        <taxon>Dinophyceae</taxon>
        <taxon>Peridiniales</taxon>
        <taxon>Peridiniales incertae sedis</taxon>
        <taxon>Zooxanthella</taxon>
    </lineage>
</organism>
<proteinExistence type="predicted"/>
<evidence type="ECO:0000313" key="1">
    <source>
        <dbReference type="EMBL" id="CAD9615681.1"/>
    </source>
</evidence>
<protein>
    <submittedName>
        <fullName evidence="1">Uncharacterized protein</fullName>
    </submittedName>
</protein>
<gene>
    <name evidence="1" type="ORF">BRAN1462_LOCUS42708</name>
</gene>
<name>A0A7S2PSY3_9DINO</name>
<dbReference type="AlphaFoldDB" id="A0A7S2PSY3"/>
<sequence length="100" mass="11467">MCGGLLPPSQQFVEEPLSTYLEHHADYGEAFDVKGMRKLESGPGQDRFVPDYHAVHRQRNHDGLWRSTQASLQRIRREVMDETGVREFFADAAAVSYERS</sequence>
<accession>A0A7S2PSY3</accession>
<dbReference type="EMBL" id="HBGW01066978">
    <property type="protein sequence ID" value="CAD9615681.1"/>
    <property type="molecule type" value="Transcribed_RNA"/>
</dbReference>